<feature type="compositionally biased region" description="Polar residues" evidence="4">
    <location>
        <begin position="355"/>
        <end position="367"/>
    </location>
</feature>
<dbReference type="InterPro" id="IPR036390">
    <property type="entry name" value="WH_DNA-bd_sf"/>
</dbReference>
<evidence type="ECO:0000256" key="2">
    <source>
        <dbReference type="ARBA" id="ARBA00023242"/>
    </source>
</evidence>
<dbReference type="GO" id="GO:0005634">
    <property type="term" value="C:nucleus"/>
    <property type="evidence" value="ECO:0007669"/>
    <property type="project" value="UniProtKB-SubCell"/>
</dbReference>
<evidence type="ECO:0000256" key="1">
    <source>
        <dbReference type="ARBA" id="ARBA00023125"/>
    </source>
</evidence>
<feature type="DNA-binding region" description="Fork-head" evidence="3">
    <location>
        <begin position="79"/>
        <end position="173"/>
    </location>
</feature>
<keyword evidence="7" id="KW-1185">Reference proteome</keyword>
<dbReference type="PROSITE" id="PS00657">
    <property type="entry name" value="FORK_HEAD_1"/>
    <property type="match status" value="1"/>
</dbReference>
<sequence length="588" mass="65648">MNIQDSLAAAVPTYSFPSLRAAAGYYSHPYSHHHHHQPHPYASLLYPSPSHGAPDLGHMNQLYTLRMMEELQKRTHPQKPPYSYIALIAMAIKSASDRKITLNGIYSFIMERFPYYHDNKQGWQNSIRHNLSLNDCFLKVPREKGKPGKGNYWTLDPNCDDMFENNNYRRRKRRPRVVPPHSSHLRSLDDDDKIKSRNHELQLEEEGVEEEEPIDMKERIDRNDVSDDGEASGDQSEVREEGAEPKTDFHWSNYVKYSDPSSEERFLNRRKSMSGTSVEEVSEDDEDDVSVDDVNTDRALAIARAMAAETMATVDAELGTETADNTEGTPTKISRHASHPPPLVKQERTGESYETRSLNSHTLGTFSKTRDGKQSQDNQRWESQRWRLNEDGRRGDDDSDNVIRNSSPTAFSPTSVPKSSSSFLIEDIIGTASTRTERNRKDDHIRDGHISSPSTPTKKPDIFDKIPSPPPKLFEIKNNTIDMSHSFAAVYPRISDPRYGGLAPAFYGGVAPAGHLAQLMYASVRGGAVFPGGFSHPFGFGHGAVSSLSYPYPQIGGVLDSNRVGSGVALSLASASAAATPLQRLSPH</sequence>
<evidence type="ECO:0000313" key="7">
    <source>
        <dbReference type="Proteomes" id="UP001374579"/>
    </source>
</evidence>
<dbReference type="PROSITE" id="PS00658">
    <property type="entry name" value="FORK_HEAD_2"/>
    <property type="match status" value="1"/>
</dbReference>
<dbReference type="PANTHER" id="PTHR11829:SF388">
    <property type="entry name" value="FORK HEAD DOMAIN-CONTAINING PROTEIN L1-RELATED"/>
    <property type="match status" value="1"/>
</dbReference>
<evidence type="ECO:0000259" key="5">
    <source>
        <dbReference type="PROSITE" id="PS50039"/>
    </source>
</evidence>
<feature type="compositionally biased region" description="Acidic residues" evidence="4">
    <location>
        <begin position="280"/>
        <end position="291"/>
    </location>
</feature>
<feature type="compositionally biased region" description="Basic and acidic residues" evidence="4">
    <location>
        <begin position="186"/>
        <end position="202"/>
    </location>
</feature>
<dbReference type="Proteomes" id="UP001374579">
    <property type="component" value="Unassembled WGS sequence"/>
</dbReference>
<dbReference type="Gene3D" id="1.10.10.10">
    <property type="entry name" value="Winged helix-like DNA-binding domain superfamily/Winged helix DNA-binding domain"/>
    <property type="match status" value="1"/>
</dbReference>
<dbReference type="FunFam" id="1.10.10.10:FF:001472">
    <property type="entry name" value="Forkhead domain protein 1"/>
    <property type="match status" value="1"/>
</dbReference>
<dbReference type="InterPro" id="IPR047514">
    <property type="entry name" value="FH_FOXL1"/>
</dbReference>
<dbReference type="Pfam" id="PF00250">
    <property type="entry name" value="Forkhead"/>
    <property type="match status" value="1"/>
</dbReference>
<feature type="compositionally biased region" description="Basic and acidic residues" evidence="4">
    <location>
        <begin position="236"/>
        <end position="249"/>
    </location>
</feature>
<feature type="region of interest" description="Disordered" evidence="4">
    <location>
        <begin position="434"/>
        <end position="469"/>
    </location>
</feature>
<evidence type="ECO:0000256" key="4">
    <source>
        <dbReference type="SAM" id="MobiDB-lite"/>
    </source>
</evidence>
<feature type="compositionally biased region" description="Polar residues" evidence="4">
    <location>
        <begin position="322"/>
        <end position="332"/>
    </location>
</feature>
<comment type="caution">
    <text evidence="6">The sequence shown here is derived from an EMBL/GenBank/DDBJ whole genome shotgun (WGS) entry which is preliminary data.</text>
</comment>
<feature type="compositionally biased region" description="Polar residues" evidence="4">
    <location>
        <begin position="402"/>
        <end position="411"/>
    </location>
</feature>
<dbReference type="InterPro" id="IPR001766">
    <property type="entry name" value="Fork_head_dom"/>
</dbReference>
<evidence type="ECO:0000256" key="3">
    <source>
        <dbReference type="PROSITE-ProRule" id="PRU00089"/>
    </source>
</evidence>
<accession>A0AAN9C0S2</accession>
<feature type="compositionally biased region" description="Basic and acidic residues" evidence="4">
    <location>
        <begin position="214"/>
        <end position="225"/>
    </location>
</feature>
<protein>
    <recommendedName>
        <fullName evidence="5">Fork-head domain-containing protein</fullName>
    </recommendedName>
</protein>
<dbReference type="InterPro" id="IPR036388">
    <property type="entry name" value="WH-like_DNA-bd_sf"/>
</dbReference>
<keyword evidence="2 3" id="KW-0539">Nucleus</keyword>
<dbReference type="InterPro" id="IPR050211">
    <property type="entry name" value="FOX_domain-containing"/>
</dbReference>
<dbReference type="PRINTS" id="PR00053">
    <property type="entry name" value="FORKHEAD"/>
</dbReference>
<feature type="compositionally biased region" description="Acidic residues" evidence="4">
    <location>
        <begin position="203"/>
        <end position="213"/>
    </location>
</feature>
<feature type="region of interest" description="Disordered" evidence="4">
    <location>
        <begin position="166"/>
        <end position="291"/>
    </location>
</feature>
<dbReference type="EMBL" id="JBAMIC010000001">
    <property type="protein sequence ID" value="KAK7114855.1"/>
    <property type="molecule type" value="Genomic_DNA"/>
</dbReference>
<dbReference type="GO" id="GO:0000978">
    <property type="term" value="F:RNA polymerase II cis-regulatory region sequence-specific DNA binding"/>
    <property type="evidence" value="ECO:0007669"/>
    <property type="project" value="TreeGrafter"/>
</dbReference>
<dbReference type="GO" id="GO:0030154">
    <property type="term" value="P:cell differentiation"/>
    <property type="evidence" value="ECO:0007669"/>
    <property type="project" value="TreeGrafter"/>
</dbReference>
<feature type="compositionally biased region" description="Basic and acidic residues" evidence="4">
    <location>
        <begin position="345"/>
        <end position="354"/>
    </location>
</feature>
<dbReference type="SUPFAM" id="SSF46785">
    <property type="entry name" value="Winged helix' DNA-binding domain"/>
    <property type="match status" value="1"/>
</dbReference>
<feature type="region of interest" description="Disordered" evidence="4">
    <location>
        <begin position="317"/>
        <end position="419"/>
    </location>
</feature>
<dbReference type="AlphaFoldDB" id="A0AAN9C0S2"/>
<dbReference type="InterPro" id="IPR030456">
    <property type="entry name" value="TF_fork_head_CS_2"/>
</dbReference>
<dbReference type="GO" id="GO:0000981">
    <property type="term" value="F:DNA-binding transcription factor activity, RNA polymerase II-specific"/>
    <property type="evidence" value="ECO:0007669"/>
    <property type="project" value="TreeGrafter"/>
</dbReference>
<proteinExistence type="predicted"/>
<keyword evidence="1 3" id="KW-0238">DNA-binding</keyword>
<dbReference type="PANTHER" id="PTHR11829">
    <property type="entry name" value="FORKHEAD BOX PROTEIN"/>
    <property type="match status" value="1"/>
</dbReference>
<feature type="compositionally biased region" description="Basic and acidic residues" evidence="4">
    <location>
        <begin position="435"/>
        <end position="449"/>
    </location>
</feature>
<name>A0AAN9C0S2_9CAEN</name>
<comment type="subcellular location">
    <subcellularLocation>
        <location evidence="3">Nucleus</location>
    </subcellularLocation>
</comment>
<organism evidence="6 7">
    <name type="scientific">Littorina saxatilis</name>
    <dbReference type="NCBI Taxonomy" id="31220"/>
    <lineage>
        <taxon>Eukaryota</taxon>
        <taxon>Metazoa</taxon>
        <taxon>Spiralia</taxon>
        <taxon>Lophotrochozoa</taxon>
        <taxon>Mollusca</taxon>
        <taxon>Gastropoda</taxon>
        <taxon>Caenogastropoda</taxon>
        <taxon>Littorinimorpha</taxon>
        <taxon>Littorinoidea</taxon>
        <taxon>Littorinidae</taxon>
        <taxon>Littorina</taxon>
    </lineage>
</organism>
<evidence type="ECO:0000313" key="6">
    <source>
        <dbReference type="EMBL" id="KAK7114855.1"/>
    </source>
</evidence>
<dbReference type="SMART" id="SM00339">
    <property type="entry name" value="FH"/>
    <property type="match status" value="1"/>
</dbReference>
<gene>
    <name evidence="6" type="ORF">V1264_000843</name>
</gene>
<dbReference type="CDD" id="cd20027">
    <property type="entry name" value="FH_FOXL1"/>
    <property type="match status" value="1"/>
</dbReference>
<dbReference type="PROSITE" id="PS50039">
    <property type="entry name" value="FORK_HEAD_3"/>
    <property type="match status" value="1"/>
</dbReference>
<dbReference type="GO" id="GO:0009653">
    <property type="term" value="P:anatomical structure morphogenesis"/>
    <property type="evidence" value="ECO:0007669"/>
    <property type="project" value="TreeGrafter"/>
</dbReference>
<dbReference type="InterPro" id="IPR018122">
    <property type="entry name" value="TF_fork_head_CS_1"/>
</dbReference>
<feature type="domain" description="Fork-head" evidence="5">
    <location>
        <begin position="79"/>
        <end position="173"/>
    </location>
</feature>
<feature type="compositionally biased region" description="Basic and acidic residues" evidence="4">
    <location>
        <begin position="368"/>
        <end position="396"/>
    </location>
</feature>
<reference evidence="6 7" key="1">
    <citation type="submission" date="2024-02" db="EMBL/GenBank/DDBJ databases">
        <title>Chromosome-scale genome assembly of the rough periwinkle Littorina saxatilis.</title>
        <authorList>
            <person name="De Jode A."/>
            <person name="Faria R."/>
            <person name="Formenti G."/>
            <person name="Sims Y."/>
            <person name="Smith T.P."/>
            <person name="Tracey A."/>
            <person name="Wood J.M.D."/>
            <person name="Zagrodzka Z.B."/>
            <person name="Johannesson K."/>
            <person name="Butlin R.K."/>
            <person name="Leder E.H."/>
        </authorList>
    </citation>
    <scope>NUCLEOTIDE SEQUENCE [LARGE SCALE GENOMIC DNA]</scope>
    <source>
        <strain evidence="6">Snail1</strain>
        <tissue evidence="6">Muscle</tissue>
    </source>
</reference>